<dbReference type="InParanoid" id="A0A251SXJ4"/>
<reference evidence="2 4" key="1">
    <citation type="journal article" date="2017" name="Nature">
        <title>The sunflower genome provides insights into oil metabolism, flowering and Asterid evolution.</title>
        <authorList>
            <person name="Badouin H."/>
            <person name="Gouzy J."/>
            <person name="Grassa C.J."/>
            <person name="Murat F."/>
            <person name="Staton S.E."/>
            <person name="Cottret L."/>
            <person name="Lelandais-Briere C."/>
            <person name="Owens G.L."/>
            <person name="Carrere S."/>
            <person name="Mayjonade B."/>
            <person name="Legrand L."/>
            <person name="Gill N."/>
            <person name="Kane N.C."/>
            <person name="Bowers J.E."/>
            <person name="Hubner S."/>
            <person name="Bellec A."/>
            <person name="Berard A."/>
            <person name="Berges H."/>
            <person name="Blanchet N."/>
            <person name="Boniface M.C."/>
            <person name="Brunel D."/>
            <person name="Catrice O."/>
            <person name="Chaidir N."/>
            <person name="Claudel C."/>
            <person name="Donnadieu C."/>
            <person name="Faraut T."/>
            <person name="Fievet G."/>
            <person name="Helmstetter N."/>
            <person name="King M."/>
            <person name="Knapp S.J."/>
            <person name="Lai Z."/>
            <person name="Le Paslier M.C."/>
            <person name="Lippi Y."/>
            <person name="Lorenzon L."/>
            <person name="Mandel J.R."/>
            <person name="Marage G."/>
            <person name="Marchand G."/>
            <person name="Marquand E."/>
            <person name="Bret-Mestries E."/>
            <person name="Morien E."/>
            <person name="Nambeesan S."/>
            <person name="Nguyen T."/>
            <person name="Pegot-Espagnet P."/>
            <person name="Pouilly N."/>
            <person name="Raftis F."/>
            <person name="Sallet E."/>
            <person name="Schiex T."/>
            <person name="Thomas J."/>
            <person name="Vandecasteele C."/>
            <person name="Vares D."/>
            <person name="Vear F."/>
            <person name="Vautrin S."/>
            <person name="Crespi M."/>
            <person name="Mangin B."/>
            <person name="Burke J.M."/>
            <person name="Salse J."/>
            <person name="Munos S."/>
            <person name="Vincourt P."/>
            <person name="Rieseberg L.H."/>
            <person name="Langlade N.B."/>
        </authorList>
    </citation>
    <scope>NUCLEOTIDE SEQUENCE [LARGE SCALE GENOMIC DNA]</scope>
    <source>
        <strain evidence="4">cv. SF193</strain>
        <tissue evidence="2">Leaves</tissue>
    </source>
</reference>
<dbReference type="EMBL" id="CM007902">
    <property type="protein sequence ID" value="OTG03309.1"/>
    <property type="molecule type" value="Genomic_DNA"/>
</dbReference>
<name>A0A251SXJ4_HELAN</name>
<proteinExistence type="predicted"/>
<reference evidence="3" key="2">
    <citation type="submission" date="2017-02" db="EMBL/GenBank/DDBJ databases">
        <title>Sunflower complete genome.</title>
        <authorList>
            <person name="Langlade N."/>
            <person name="Munos S."/>
        </authorList>
    </citation>
    <scope>NUCLEOTIDE SEQUENCE [LARGE SCALE GENOMIC DNA]</scope>
    <source>
        <tissue evidence="3">Leaves</tissue>
    </source>
</reference>
<evidence type="ECO:0000313" key="3">
    <source>
        <dbReference type="EMBL" id="OTG03309.1"/>
    </source>
</evidence>
<dbReference type="EMBL" id="MNCJ02000328">
    <property type="protein sequence ID" value="KAF5775518.1"/>
    <property type="molecule type" value="Genomic_DNA"/>
</dbReference>
<keyword evidence="1" id="KW-0732">Signal</keyword>
<dbReference type="AlphaFoldDB" id="A0A251SXJ4"/>
<protein>
    <submittedName>
        <fullName evidence="3">Uncharacterized protein</fullName>
    </submittedName>
</protein>
<reference evidence="2" key="3">
    <citation type="submission" date="2020-06" db="EMBL/GenBank/DDBJ databases">
        <title>Helianthus annuus Genome sequencing and assembly Release 2.</title>
        <authorList>
            <person name="Gouzy J."/>
            <person name="Langlade N."/>
            <person name="Munos S."/>
        </authorList>
    </citation>
    <scope>NUCLEOTIDE SEQUENCE</scope>
    <source>
        <tissue evidence="2">Leaves</tissue>
    </source>
</reference>
<feature type="chain" id="PRO_5041061033" evidence="1">
    <location>
        <begin position="18"/>
        <end position="55"/>
    </location>
</feature>
<keyword evidence="4" id="KW-1185">Reference proteome</keyword>
<gene>
    <name evidence="3" type="ORF">HannXRQ_Chr13g0422651</name>
    <name evidence="2" type="ORF">HanXRQr2_Chr13g0612941</name>
</gene>
<evidence type="ECO:0000313" key="4">
    <source>
        <dbReference type="Proteomes" id="UP000215914"/>
    </source>
</evidence>
<accession>A0A251SXJ4</accession>
<organism evidence="3 4">
    <name type="scientific">Helianthus annuus</name>
    <name type="common">Common sunflower</name>
    <dbReference type="NCBI Taxonomy" id="4232"/>
    <lineage>
        <taxon>Eukaryota</taxon>
        <taxon>Viridiplantae</taxon>
        <taxon>Streptophyta</taxon>
        <taxon>Embryophyta</taxon>
        <taxon>Tracheophyta</taxon>
        <taxon>Spermatophyta</taxon>
        <taxon>Magnoliopsida</taxon>
        <taxon>eudicotyledons</taxon>
        <taxon>Gunneridae</taxon>
        <taxon>Pentapetalae</taxon>
        <taxon>asterids</taxon>
        <taxon>campanulids</taxon>
        <taxon>Asterales</taxon>
        <taxon>Asteraceae</taxon>
        <taxon>Asteroideae</taxon>
        <taxon>Heliantheae alliance</taxon>
        <taxon>Heliantheae</taxon>
        <taxon>Helianthus</taxon>
    </lineage>
</organism>
<evidence type="ECO:0000313" key="2">
    <source>
        <dbReference type="EMBL" id="KAF5775518.1"/>
    </source>
</evidence>
<dbReference type="Proteomes" id="UP000215914">
    <property type="component" value="Chromosome 13"/>
</dbReference>
<sequence>MLVNRLIIVIFVAKTVTTRMVVLSELVIRSGGRVRENQPNQRQPVLKMKQVPYQD</sequence>
<feature type="signal peptide" evidence="1">
    <location>
        <begin position="1"/>
        <end position="17"/>
    </location>
</feature>
<dbReference type="Gramene" id="mRNA:HanXRQr2_Chr13g0612941">
    <property type="protein sequence ID" value="CDS:HanXRQr2_Chr13g0612941.1"/>
    <property type="gene ID" value="HanXRQr2_Chr13g0612941"/>
</dbReference>
<evidence type="ECO:0000256" key="1">
    <source>
        <dbReference type="SAM" id="SignalP"/>
    </source>
</evidence>